<keyword evidence="1" id="KW-0808">Transferase</keyword>
<dbReference type="GO" id="GO:0008168">
    <property type="term" value="F:methyltransferase activity"/>
    <property type="evidence" value="ECO:0007669"/>
    <property type="project" value="UniProtKB-KW"/>
</dbReference>
<protein>
    <submittedName>
        <fullName evidence="1">Methyltransferase domain containing protein</fullName>
    </submittedName>
</protein>
<organism evidence="1">
    <name type="scientific">uncultured Caudovirales phage</name>
    <dbReference type="NCBI Taxonomy" id="2100421"/>
    <lineage>
        <taxon>Viruses</taxon>
        <taxon>Duplodnaviria</taxon>
        <taxon>Heunggongvirae</taxon>
        <taxon>Uroviricota</taxon>
        <taxon>Caudoviricetes</taxon>
        <taxon>Peduoviridae</taxon>
        <taxon>Maltschvirus</taxon>
        <taxon>Maltschvirus maltsch</taxon>
    </lineage>
</organism>
<dbReference type="Gene3D" id="3.40.50.150">
    <property type="entry name" value="Vaccinia Virus protein VP39"/>
    <property type="match status" value="1"/>
</dbReference>
<dbReference type="InterPro" id="IPR029063">
    <property type="entry name" value="SAM-dependent_MTases_sf"/>
</dbReference>
<dbReference type="GO" id="GO:0032259">
    <property type="term" value="P:methylation"/>
    <property type="evidence" value="ECO:0007669"/>
    <property type="project" value="UniProtKB-KW"/>
</dbReference>
<proteinExistence type="predicted"/>
<accession>A0A6J7WSJ3</accession>
<reference evidence="1" key="1">
    <citation type="submission" date="2020-05" db="EMBL/GenBank/DDBJ databases">
        <authorList>
            <person name="Chiriac C."/>
            <person name="Salcher M."/>
            <person name="Ghai R."/>
            <person name="Kavagutti S V."/>
        </authorList>
    </citation>
    <scope>NUCLEOTIDE SEQUENCE</scope>
</reference>
<keyword evidence="1" id="KW-0489">Methyltransferase</keyword>
<gene>
    <name evidence="1" type="ORF">UFOVP245_49</name>
</gene>
<dbReference type="SUPFAM" id="SSF53335">
    <property type="entry name" value="S-adenosyl-L-methionine-dependent methyltransferases"/>
    <property type="match status" value="1"/>
</dbReference>
<sequence>MSFDQLKRYTDEAGLIYGTEDSSVFLYSMVKMLKPQRVVELGTGMGVVTCWVTKAMNENGTGVIRTFDNESNWADVQKNYPFYQDISYLDHINNLIMIFKIHHIEFYVRDIDYGSDQSIDFLICNFNTSPDIVEKVLTSYLPFMTDNSTIIYYNLPNNSQSKDRAIAALELSGRKYQVLDMVENKDRHHNNFSVIRLLTQ</sequence>
<dbReference type="Pfam" id="PF13578">
    <property type="entry name" value="Methyltransf_24"/>
    <property type="match status" value="1"/>
</dbReference>
<name>A0A6J7WSJ3_9CAUD</name>
<dbReference type="EMBL" id="LR798287">
    <property type="protein sequence ID" value="CAB5220941.1"/>
    <property type="molecule type" value="Genomic_DNA"/>
</dbReference>
<evidence type="ECO:0000313" key="1">
    <source>
        <dbReference type="EMBL" id="CAB5220941.1"/>
    </source>
</evidence>